<dbReference type="STRING" id="983506.L8X1P2"/>
<accession>L8X1P2</accession>
<protein>
    <submittedName>
        <fullName evidence="1">Uncharacterized protein</fullName>
    </submittedName>
</protein>
<comment type="caution">
    <text evidence="1">The sequence shown here is derived from an EMBL/GenBank/DDBJ whole genome shotgun (WGS) entry which is preliminary data.</text>
</comment>
<organism evidence="1 2">
    <name type="scientific">Thanatephorus cucumeris (strain AG1-IA)</name>
    <name type="common">Rice sheath blight fungus</name>
    <name type="synonym">Rhizoctonia solani</name>
    <dbReference type="NCBI Taxonomy" id="983506"/>
    <lineage>
        <taxon>Eukaryota</taxon>
        <taxon>Fungi</taxon>
        <taxon>Dikarya</taxon>
        <taxon>Basidiomycota</taxon>
        <taxon>Agaricomycotina</taxon>
        <taxon>Agaricomycetes</taxon>
        <taxon>Cantharellales</taxon>
        <taxon>Ceratobasidiaceae</taxon>
        <taxon>Rhizoctonia</taxon>
        <taxon>Rhizoctonia solani AG-1</taxon>
    </lineage>
</organism>
<evidence type="ECO:0000313" key="2">
    <source>
        <dbReference type="Proteomes" id="UP000011668"/>
    </source>
</evidence>
<name>L8X1P2_THACA</name>
<dbReference type="HOGENOM" id="CLU_1316190_0_0_1"/>
<evidence type="ECO:0000313" key="1">
    <source>
        <dbReference type="EMBL" id="ELU44145.1"/>
    </source>
</evidence>
<proteinExistence type="predicted"/>
<keyword evidence="2" id="KW-1185">Reference proteome</keyword>
<reference evidence="1 2" key="1">
    <citation type="journal article" date="2013" name="Nat. Commun.">
        <title>The evolution and pathogenic mechanisms of the rice sheath blight pathogen.</title>
        <authorList>
            <person name="Zheng A."/>
            <person name="Lin R."/>
            <person name="Xu L."/>
            <person name="Qin P."/>
            <person name="Tang C."/>
            <person name="Ai P."/>
            <person name="Zhang D."/>
            <person name="Liu Y."/>
            <person name="Sun Z."/>
            <person name="Feng H."/>
            <person name="Wang Y."/>
            <person name="Chen Y."/>
            <person name="Liang X."/>
            <person name="Fu R."/>
            <person name="Li Q."/>
            <person name="Zhang J."/>
            <person name="Yu X."/>
            <person name="Xie Z."/>
            <person name="Ding L."/>
            <person name="Guan P."/>
            <person name="Tang J."/>
            <person name="Liang Y."/>
            <person name="Wang S."/>
            <person name="Deng Q."/>
            <person name="Li S."/>
            <person name="Zhu J."/>
            <person name="Wang L."/>
            <person name="Liu H."/>
            <person name="Li P."/>
        </authorList>
    </citation>
    <scope>NUCLEOTIDE SEQUENCE [LARGE SCALE GENOMIC DNA]</scope>
    <source>
        <strain evidence="2">AG-1 IA</strain>
    </source>
</reference>
<dbReference type="Proteomes" id="UP000011668">
    <property type="component" value="Unassembled WGS sequence"/>
</dbReference>
<sequence>MQSTLGIIPLARRVWRYSLVGRVIGLLNGHLLQEPTRRPSRLPSASSRIRIGYRQLHGRDGEAYRAIPDTFLGSLGKTRFYRKGYEKILLQVEEDQMKGRRYDAVLGAQDSLCSVLAAITALFVIYGLDSLDSKLDGPLYGFGVPRRRLWSSSSFHLFFCVGDGLEIYVILAPGRAPGELSNVAGLSEVTAETAAGERVFVIRRELKKD</sequence>
<dbReference type="OrthoDB" id="268479at2759"/>
<dbReference type="AlphaFoldDB" id="L8X1P2"/>
<gene>
    <name evidence="1" type="ORF">AG1IA_01827</name>
</gene>
<dbReference type="EMBL" id="AFRT01000397">
    <property type="protein sequence ID" value="ELU44145.1"/>
    <property type="molecule type" value="Genomic_DNA"/>
</dbReference>